<sequence length="332" mass="35558">MAPRYERINTDDHGDVSSAGVPNSPPPSFRSRPESPVSPVEANENTALADSFDSSDDEDDDLRTPIRPRHAEQDTVHYESALPFIPQSSSTGASEPTGSTPSRRMVGSSGNDGVFANLSAKPTVGGEKPLEEHPPSYEQAAADATPPYWETTILAPGMSPDEVFIDGLPVGSVFAFVWNALISLSFQFIGFLLTYLLHTTHAAKNGSRAGLGMTLVQYGFYMRSSVSDNQPPPTDGAPTPEYVPNDPNAYDFNSGTLPTDVVPSSGAAAAPDAISGNEWFSYILMVVGWFILIRAIADFLRARRTEQLVLASPDRGLGIAVIAEGEDPQRSV</sequence>
<feature type="transmembrane region" description="Helical" evidence="6">
    <location>
        <begin position="173"/>
        <end position="197"/>
    </location>
</feature>
<dbReference type="GO" id="GO:0031398">
    <property type="term" value="P:positive regulation of protein ubiquitination"/>
    <property type="evidence" value="ECO:0007669"/>
    <property type="project" value="TreeGrafter"/>
</dbReference>
<dbReference type="GO" id="GO:0048471">
    <property type="term" value="C:perinuclear region of cytoplasm"/>
    <property type="evidence" value="ECO:0007669"/>
    <property type="project" value="TreeGrafter"/>
</dbReference>
<keyword evidence="8" id="KW-1185">Reference proteome</keyword>
<dbReference type="CDD" id="cd22212">
    <property type="entry name" value="NDFIP-like"/>
    <property type="match status" value="1"/>
</dbReference>
<dbReference type="GO" id="GO:0005783">
    <property type="term" value="C:endoplasmic reticulum"/>
    <property type="evidence" value="ECO:0007669"/>
    <property type="project" value="TreeGrafter"/>
</dbReference>
<accession>S8ARB7</accession>
<feature type="transmembrane region" description="Helical" evidence="6">
    <location>
        <begin position="279"/>
        <end position="297"/>
    </location>
</feature>
<dbReference type="AlphaFoldDB" id="S8ARB7"/>
<gene>
    <name evidence="7" type="ORF">H072_572</name>
</gene>
<evidence type="ECO:0000256" key="2">
    <source>
        <dbReference type="ARBA" id="ARBA00022692"/>
    </source>
</evidence>
<dbReference type="InterPro" id="IPR019325">
    <property type="entry name" value="NEDD4/Bsd2"/>
</dbReference>
<dbReference type="OrthoDB" id="10003116at2759"/>
<dbReference type="Proteomes" id="UP000015100">
    <property type="component" value="Unassembled WGS sequence"/>
</dbReference>
<evidence type="ECO:0000313" key="7">
    <source>
        <dbReference type="EMBL" id="EPS45379.1"/>
    </source>
</evidence>
<comment type="subcellular location">
    <subcellularLocation>
        <location evidence="1">Membrane</location>
        <topology evidence="1">Multi-pass membrane protein</topology>
    </subcellularLocation>
</comment>
<name>S8ARB7_DACHA</name>
<evidence type="ECO:0000256" key="4">
    <source>
        <dbReference type="ARBA" id="ARBA00023136"/>
    </source>
</evidence>
<reference evidence="8" key="2">
    <citation type="submission" date="2013-04" db="EMBL/GenBank/DDBJ databases">
        <title>Genomic mechanisms accounting for the adaptation to parasitism in nematode-trapping fungi.</title>
        <authorList>
            <person name="Ahren D.G."/>
        </authorList>
    </citation>
    <scope>NUCLEOTIDE SEQUENCE [LARGE SCALE GENOMIC DNA]</scope>
    <source>
        <strain evidence="8">CBS 200.50</strain>
    </source>
</reference>
<evidence type="ECO:0000256" key="1">
    <source>
        <dbReference type="ARBA" id="ARBA00004141"/>
    </source>
</evidence>
<evidence type="ECO:0000313" key="8">
    <source>
        <dbReference type="Proteomes" id="UP000015100"/>
    </source>
</evidence>
<dbReference type="Pfam" id="PF10176">
    <property type="entry name" value="NEDD4_Bsd2"/>
    <property type="match status" value="1"/>
</dbReference>
<evidence type="ECO:0008006" key="9">
    <source>
        <dbReference type="Google" id="ProtNLM"/>
    </source>
</evidence>
<feature type="region of interest" description="Disordered" evidence="5">
    <location>
        <begin position="1"/>
        <end position="141"/>
    </location>
</feature>
<comment type="caution">
    <text evidence="7">The sequence shown here is derived from an EMBL/GenBank/DDBJ whole genome shotgun (WGS) entry which is preliminary data.</text>
</comment>
<evidence type="ECO:0000256" key="3">
    <source>
        <dbReference type="ARBA" id="ARBA00022989"/>
    </source>
</evidence>
<dbReference type="STRING" id="1284197.S8ARB7"/>
<feature type="compositionally biased region" description="Polar residues" evidence="5">
    <location>
        <begin position="86"/>
        <end position="102"/>
    </location>
</feature>
<evidence type="ECO:0000256" key="5">
    <source>
        <dbReference type="SAM" id="MobiDB-lite"/>
    </source>
</evidence>
<keyword evidence="4 6" id="KW-0472">Membrane</keyword>
<dbReference type="GO" id="GO:0016020">
    <property type="term" value="C:membrane"/>
    <property type="evidence" value="ECO:0007669"/>
    <property type="project" value="UniProtKB-SubCell"/>
</dbReference>
<organism evidence="7 8">
    <name type="scientific">Dactylellina haptotyla (strain CBS 200.50)</name>
    <name type="common">Nematode-trapping fungus</name>
    <name type="synonym">Monacrosporium haptotylum</name>
    <dbReference type="NCBI Taxonomy" id="1284197"/>
    <lineage>
        <taxon>Eukaryota</taxon>
        <taxon>Fungi</taxon>
        <taxon>Dikarya</taxon>
        <taxon>Ascomycota</taxon>
        <taxon>Pezizomycotina</taxon>
        <taxon>Orbiliomycetes</taxon>
        <taxon>Orbiliales</taxon>
        <taxon>Orbiliaceae</taxon>
        <taxon>Dactylellina</taxon>
    </lineage>
</organism>
<reference evidence="7 8" key="1">
    <citation type="journal article" date="2013" name="PLoS Genet.">
        <title>Genomic mechanisms accounting for the adaptation to parasitism in nematode-trapping fungi.</title>
        <authorList>
            <person name="Meerupati T."/>
            <person name="Andersson K.M."/>
            <person name="Friman E."/>
            <person name="Kumar D."/>
            <person name="Tunlid A."/>
            <person name="Ahren D."/>
        </authorList>
    </citation>
    <scope>NUCLEOTIDE SEQUENCE [LARGE SCALE GENOMIC DNA]</scope>
    <source>
        <strain evidence="7 8">CBS 200.50</strain>
    </source>
</reference>
<dbReference type="PANTHER" id="PTHR13396:SF5">
    <property type="entry name" value="NEDD4 FAMILY INTERACTING PROTEIN"/>
    <property type="match status" value="1"/>
</dbReference>
<dbReference type="HOGENOM" id="CLU_041193_0_0_1"/>
<dbReference type="eggNOG" id="KOG4812">
    <property type="taxonomic scope" value="Eukaryota"/>
</dbReference>
<keyword evidence="3 6" id="KW-1133">Transmembrane helix</keyword>
<dbReference type="EMBL" id="AQGS01000016">
    <property type="protein sequence ID" value="EPS45379.1"/>
    <property type="molecule type" value="Genomic_DNA"/>
</dbReference>
<dbReference type="GO" id="GO:0030001">
    <property type="term" value="P:metal ion transport"/>
    <property type="evidence" value="ECO:0007669"/>
    <property type="project" value="InterPro"/>
</dbReference>
<evidence type="ECO:0000256" key="6">
    <source>
        <dbReference type="SAM" id="Phobius"/>
    </source>
</evidence>
<dbReference type="OMA" id="SFVWNGM"/>
<dbReference type="GO" id="GO:0005794">
    <property type="term" value="C:Golgi apparatus"/>
    <property type="evidence" value="ECO:0007669"/>
    <property type="project" value="TreeGrafter"/>
</dbReference>
<keyword evidence="2 6" id="KW-0812">Transmembrane</keyword>
<feature type="compositionally biased region" description="Basic and acidic residues" evidence="5">
    <location>
        <begin position="1"/>
        <end position="15"/>
    </location>
</feature>
<dbReference type="GO" id="GO:0007034">
    <property type="term" value="P:vacuolar transport"/>
    <property type="evidence" value="ECO:0007669"/>
    <property type="project" value="InterPro"/>
</dbReference>
<dbReference type="PANTHER" id="PTHR13396">
    <property type="entry name" value="NEDD4 FAMILY INTERACTING PROTEIN 1/2"/>
    <property type="match status" value="1"/>
</dbReference>
<proteinExistence type="predicted"/>
<dbReference type="GO" id="GO:0006511">
    <property type="term" value="P:ubiquitin-dependent protein catabolic process"/>
    <property type="evidence" value="ECO:0007669"/>
    <property type="project" value="TreeGrafter"/>
</dbReference>
<protein>
    <recommendedName>
        <fullName evidence="9">Metal homeostatis protein bsd2</fullName>
    </recommendedName>
</protein>